<dbReference type="InterPro" id="IPR012349">
    <property type="entry name" value="Split_barrel_FMN-bd"/>
</dbReference>
<protein>
    <recommendedName>
        <fullName evidence="1">Pyridoxamine 5'-phosphate oxidase N-terminal domain-containing protein</fullName>
    </recommendedName>
</protein>
<dbReference type="AlphaFoldDB" id="A0A644ZCX9"/>
<comment type="caution">
    <text evidence="2">The sequence shown here is derived from an EMBL/GenBank/DDBJ whole genome shotgun (WGS) entry which is preliminary data.</text>
</comment>
<dbReference type="Gene3D" id="2.30.110.10">
    <property type="entry name" value="Electron Transport, Fmn-binding Protein, Chain A"/>
    <property type="match status" value="1"/>
</dbReference>
<name>A0A644ZCX9_9ZZZZ</name>
<feature type="domain" description="Pyridoxamine 5'-phosphate oxidase N-terminal" evidence="1">
    <location>
        <begin position="2"/>
        <end position="91"/>
    </location>
</feature>
<reference evidence="2" key="1">
    <citation type="submission" date="2019-08" db="EMBL/GenBank/DDBJ databases">
        <authorList>
            <person name="Kucharzyk K."/>
            <person name="Murdoch R.W."/>
            <person name="Higgins S."/>
            <person name="Loffler F."/>
        </authorList>
    </citation>
    <scope>NUCLEOTIDE SEQUENCE</scope>
</reference>
<evidence type="ECO:0000313" key="2">
    <source>
        <dbReference type="EMBL" id="MPM35744.1"/>
    </source>
</evidence>
<sequence length="130" mass="14976">MKEVYEFLKKCNTYYLATVDGDQPRVRPFGTVNIFEDKLYILTGKDKDVSKQMQANPKVEICAVDGSTWIRIAATAVRDDRVEVKQNMLDAYPALQKIYQAKDENTEVLYLQDATATFYSYTAEPRVIKF</sequence>
<dbReference type="Pfam" id="PF01243">
    <property type="entry name" value="PNPOx_N"/>
    <property type="match status" value="1"/>
</dbReference>
<dbReference type="EMBL" id="VSSQ01007384">
    <property type="protein sequence ID" value="MPM35744.1"/>
    <property type="molecule type" value="Genomic_DNA"/>
</dbReference>
<evidence type="ECO:0000259" key="1">
    <source>
        <dbReference type="Pfam" id="PF01243"/>
    </source>
</evidence>
<gene>
    <name evidence="2" type="ORF">SDC9_82337</name>
</gene>
<accession>A0A644ZCX9</accession>
<dbReference type="SUPFAM" id="SSF50475">
    <property type="entry name" value="FMN-binding split barrel"/>
    <property type="match status" value="1"/>
</dbReference>
<dbReference type="InterPro" id="IPR011576">
    <property type="entry name" value="Pyridox_Oxase_N"/>
</dbReference>
<organism evidence="2">
    <name type="scientific">bioreactor metagenome</name>
    <dbReference type="NCBI Taxonomy" id="1076179"/>
    <lineage>
        <taxon>unclassified sequences</taxon>
        <taxon>metagenomes</taxon>
        <taxon>ecological metagenomes</taxon>
    </lineage>
</organism>
<proteinExistence type="predicted"/>